<dbReference type="Proteomes" id="UP001549076">
    <property type="component" value="Unassembled WGS sequence"/>
</dbReference>
<comment type="caution">
    <text evidence="2">The sequence shown here is derived from an EMBL/GenBank/DDBJ whole genome shotgun (WGS) entry which is preliminary data.</text>
</comment>
<evidence type="ECO:0000313" key="2">
    <source>
        <dbReference type="EMBL" id="MET3794294.1"/>
    </source>
</evidence>
<feature type="transmembrane region" description="Helical" evidence="1">
    <location>
        <begin position="72"/>
        <end position="94"/>
    </location>
</feature>
<dbReference type="RefSeq" id="WP_354198920.1">
    <property type="nucleotide sequence ID" value="NZ_JBEPML010000022.1"/>
</dbReference>
<proteinExistence type="predicted"/>
<keyword evidence="3" id="KW-1185">Reference proteome</keyword>
<dbReference type="EMBL" id="JBEPML010000022">
    <property type="protein sequence ID" value="MET3794294.1"/>
    <property type="molecule type" value="Genomic_DNA"/>
</dbReference>
<protein>
    <submittedName>
        <fullName evidence="2">Anti-sigma factor RsiW</fullName>
    </submittedName>
</protein>
<keyword evidence="1" id="KW-0472">Membrane</keyword>
<evidence type="ECO:0000256" key="1">
    <source>
        <dbReference type="SAM" id="Phobius"/>
    </source>
</evidence>
<keyword evidence="1" id="KW-0812">Transmembrane</keyword>
<accession>A0ABV2N654</accession>
<organism evidence="2 3">
    <name type="scientific">Aquamicrobium terrae</name>
    <dbReference type="NCBI Taxonomy" id="1324945"/>
    <lineage>
        <taxon>Bacteria</taxon>
        <taxon>Pseudomonadati</taxon>
        <taxon>Pseudomonadota</taxon>
        <taxon>Alphaproteobacteria</taxon>
        <taxon>Hyphomicrobiales</taxon>
        <taxon>Phyllobacteriaceae</taxon>
        <taxon>Aquamicrobium</taxon>
    </lineage>
</organism>
<evidence type="ECO:0000313" key="3">
    <source>
        <dbReference type="Proteomes" id="UP001549076"/>
    </source>
</evidence>
<name>A0ABV2N654_9HYPH</name>
<reference evidence="2 3" key="1">
    <citation type="submission" date="2024-06" db="EMBL/GenBank/DDBJ databases">
        <title>Genomic Encyclopedia of Type Strains, Phase IV (KMG-IV): sequencing the most valuable type-strain genomes for metagenomic binning, comparative biology and taxonomic classification.</title>
        <authorList>
            <person name="Goeker M."/>
        </authorList>
    </citation>
    <scope>NUCLEOTIDE SEQUENCE [LARGE SCALE GENOMIC DNA]</scope>
    <source>
        <strain evidence="2 3">DSM 27865</strain>
    </source>
</reference>
<sequence length="253" mass="26630">MTETDLEMLNAYVDGELSPDACALLEARIVSDAGLAQQVETLRHMKRQVAAIGSEFVVVQSPPGSIRPRASAVAAAAAVLCLVFLGGWLGALMFDGRAKSPSGDAIVQALALHDDWSAKVLDVAAPAIDIRSFEAPELGAAGLSLVSLRSDAMLGGQPVVQAGYAGQHGCRLSLFRMASSNAGQPLRVVNDGDVRSATWADNSFRYAMVARKLDEARFAALADALRTMTLRVESPSSRQVVAELEGAHQPCNG</sequence>
<gene>
    <name evidence="2" type="ORF">ABID37_004534</name>
</gene>
<keyword evidence="1" id="KW-1133">Transmembrane helix</keyword>